<feature type="non-terminal residue" evidence="1">
    <location>
        <position position="54"/>
    </location>
</feature>
<gene>
    <name evidence="1" type="ORF">DAT39_018124</name>
</gene>
<organism evidence="1 2">
    <name type="scientific">Clarias magur</name>
    <name type="common">Asian catfish</name>
    <name type="synonym">Macropteronotus magur</name>
    <dbReference type="NCBI Taxonomy" id="1594786"/>
    <lineage>
        <taxon>Eukaryota</taxon>
        <taxon>Metazoa</taxon>
        <taxon>Chordata</taxon>
        <taxon>Craniata</taxon>
        <taxon>Vertebrata</taxon>
        <taxon>Euteleostomi</taxon>
        <taxon>Actinopterygii</taxon>
        <taxon>Neopterygii</taxon>
        <taxon>Teleostei</taxon>
        <taxon>Ostariophysi</taxon>
        <taxon>Siluriformes</taxon>
        <taxon>Clariidae</taxon>
        <taxon>Clarias</taxon>
    </lineage>
</organism>
<sequence length="54" mass="5598">MGAQVAMTLVNGNENSVLGERCMKPAEVQAIIGETYSSVSMAVAQSIGPFSIPL</sequence>
<keyword evidence="2" id="KW-1185">Reference proteome</keyword>
<evidence type="ECO:0000313" key="1">
    <source>
        <dbReference type="EMBL" id="KAF5892167.1"/>
    </source>
</evidence>
<accession>A0A8J4U484</accession>
<comment type="caution">
    <text evidence="1">The sequence shown here is derived from an EMBL/GenBank/DDBJ whole genome shotgun (WGS) entry which is preliminary data.</text>
</comment>
<dbReference type="Proteomes" id="UP000727407">
    <property type="component" value="Unassembled WGS sequence"/>
</dbReference>
<dbReference type="InterPro" id="IPR028082">
    <property type="entry name" value="Peripla_BP_I"/>
</dbReference>
<dbReference type="SUPFAM" id="SSF53822">
    <property type="entry name" value="Periplasmic binding protein-like I"/>
    <property type="match status" value="1"/>
</dbReference>
<dbReference type="EMBL" id="QNUK01000521">
    <property type="protein sequence ID" value="KAF5892167.1"/>
    <property type="molecule type" value="Genomic_DNA"/>
</dbReference>
<evidence type="ECO:0000313" key="2">
    <source>
        <dbReference type="Proteomes" id="UP000727407"/>
    </source>
</evidence>
<dbReference type="AlphaFoldDB" id="A0A8J4U484"/>
<dbReference type="Gene3D" id="3.40.50.2300">
    <property type="match status" value="1"/>
</dbReference>
<name>A0A8J4U484_CLAMG</name>
<proteinExistence type="predicted"/>
<dbReference type="OrthoDB" id="5984008at2759"/>
<keyword evidence="1" id="KW-0675">Receptor</keyword>
<reference evidence="1" key="1">
    <citation type="submission" date="2020-07" db="EMBL/GenBank/DDBJ databases">
        <title>Clarias magur genome sequencing, assembly and annotation.</title>
        <authorList>
            <person name="Kushwaha B."/>
            <person name="Kumar R."/>
            <person name="Das P."/>
            <person name="Joshi C.G."/>
            <person name="Kumar D."/>
            <person name="Nagpure N.S."/>
            <person name="Pandey M."/>
            <person name="Agarwal S."/>
            <person name="Srivastava S."/>
            <person name="Singh M."/>
            <person name="Sahoo L."/>
            <person name="Jayasankar P."/>
            <person name="Meher P.K."/>
            <person name="Koringa P.G."/>
            <person name="Iquebal M.A."/>
            <person name="Das S.P."/>
            <person name="Bit A."/>
            <person name="Patnaik S."/>
            <person name="Patel N."/>
            <person name="Shah T.M."/>
            <person name="Hinsu A."/>
            <person name="Jena J.K."/>
        </authorList>
    </citation>
    <scope>NUCLEOTIDE SEQUENCE</scope>
    <source>
        <strain evidence="1">CIFAMagur01</strain>
        <tissue evidence="1">Testis</tissue>
    </source>
</reference>
<protein>
    <submittedName>
        <fullName evidence="1">Extracellular calcium-sensing receptor-like</fullName>
    </submittedName>
</protein>